<accession>A0ABR3K4W6</accession>
<protein>
    <submittedName>
        <fullName evidence="1">Hypoxia-inducible factor 1-alpha</fullName>
    </submittedName>
</protein>
<name>A0ABR3K4W6_TRISP</name>
<keyword evidence="2" id="KW-1185">Reference proteome</keyword>
<proteinExistence type="predicted"/>
<sequence length="132" mass="15195">MYLSAVEVLATGTAVEQQNRLINQRRTGKKRRRSNCRRSASGVKIIKVVQARPAPAFKNCTVRDDGSIDKGQGAIERKRNDRHCLTKQSTTILYNENESFFRFTYCECLEQTRQQPLPLAESIFSNRKKLRC</sequence>
<comment type="caution">
    <text evidence="1">The sequence shown here is derived from an EMBL/GenBank/DDBJ whole genome shotgun (WGS) entry which is preliminary data.</text>
</comment>
<reference evidence="1 2" key="1">
    <citation type="submission" date="2024-07" db="EMBL/GenBank/DDBJ databases">
        <title>Enhanced genomic and transcriptomic resources for Trichinella pseudospiralis and T. spiralis underpin the discovery of pronounced molecular differences between stages and species.</title>
        <authorList>
            <person name="Pasi K.K."/>
            <person name="La Rosa G."/>
            <person name="Gomez-Morales M.A."/>
            <person name="Tosini F."/>
            <person name="Sumanam S."/>
            <person name="Young N.D."/>
            <person name="Chang B.C."/>
            <person name="Robin G.B."/>
        </authorList>
    </citation>
    <scope>NUCLEOTIDE SEQUENCE [LARGE SCALE GENOMIC DNA]</scope>
    <source>
        <strain evidence="1">ISS534</strain>
    </source>
</reference>
<evidence type="ECO:0000313" key="2">
    <source>
        <dbReference type="Proteomes" id="UP001558632"/>
    </source>
</evidence>
<organism evidence="1 2">
    <name type="scientific">Trichinella spiralis</name>
    <name type="common">Trichina worm</name>
    <dbReference type="NCBI Taxonomy" id="6334"/>
    <lineage>
        <taxon>Eukaryota</taxon>
        <taxon>Metazoa</taxon>
        <taxon>Ecdysozoa</taxon>
        <taxon>Nematoda</taxon>
        <taxon>Enoplea</taxon>
        <taxon>Dorylaimia</taxon>
        <taxon>Trichinellida</taxon>
        <taxon>Trichinellidae</taxon>
        <taxon>Trichinella</taxon>
    </lineage>
</organism>
<gene>
    <name evidence="1" type="ORF">TSPI_11008</name>
</gene>
<evidence type="ECO:0000313" key="1">
    <source>
        <dbReference type="EMBL" id="KAL1228757.1"/>
    </source>
</evidence>
<dbReference type="EMBL" id="JBEUSY010000498">
    <property type="protein sequence ID" value="KAL1228757.1"/>
    <property type="molecule type" value="Genomic_DNA"/>
</dbReference>
<dbReference type="Proteomes" id="UP001558632">
    <property type="component" value="Unassembled WGS sequence"/>
</dbReference>